<protein>
    <submittedName>
        <fullName evidence="3">Aa_trans domain-containing protein</fullName>
    </submittedName>
</protein>
<keyword evidence="2" id="KW-1185">Reference proteome</keyword>
<feature type="transmembrane region" description="Helical" evidence="1">
    <location>
        <begin position="15"/>
        <end position="35"/>
    </location>
</feature>
<evidence type="ECO:0000313" key="2">
    <source>
        <dbReference type="Proteomes" id="UP000035642"/>
    </source>
</evidence>
<reference evidence="3" key="2">
    <citation type="submission" date="2017-02" db="UniProtKB">
        <authorList>
            <consortium name="WormBaseParasite"/>
        </authorList>
    </citation>
    <scope>IDENTIFICATION</scope>
</reference>
<evidence type="ECO:0000256" key="1">
    <source>
        <dbReference type="SAM" id="Phobius"/>
    </source>
</evidence>
<proteinExistence type="predicted"/>
<keyword evidence="1" id="KW-1133">Transmembrane helix</keyword>
<keyword evidence="1" id="KW-0472">Membrane</keyword>
<feature type="transmembrane region" description="Helical" evidence="1">
    <location>
        <begin position="47"/>
        <end position="67"/>
    </location>
</feature>
<name>A0A0K0DB18_ANGCA</name>
<organism evidence="2 3">
    <name type="scientific">Angiostrongylus cantonensis</name>
    <name type="common">Rat lungworm</name>
    <dbReference type="NCBI Taxonomy" id="6313"/>
    <lineage>
        <taxon>Eukaryota</taxon>
        <taxon>Metazoa</taxon>
        <taxon>Ecdysozoa</taxon>
        <taxon>Nematoda</taxon>
        <taxon>Chromadorea</taxon>
        <taxon>Rhabditida</taxon>
        <taxon>Rhabditina</taxon>
        <taxon>Rhabditomorpha</taxon>
        <taxon>Strongyloidea</taxon>
        <taxon>Metastrongylidae</taxon>
        <taxon>Angiostrongylus</taxon>
    </lineage>
</organism>
<reference evidence="2" key="1">
    <citation type="submission" date="2012-09" db="EMBL/GenBank/DDBJ databases">
        <authorList>
            <person name="Martin A.A."/>
        </authorList>
    </citation>
    <scope>NUCLEOTIDE SEQUENCE</scope>
</reference>
<dbReference type="Proteomes" id="UP000035642">
    <property type="component" value="Unassembled WGS sequence"/>
</dbReference>
<dbReference type="AlphaFoldDB" id="A0A0K0DB18"/>
<accession>A0A0K0DB18</accession>
<evidence type="ECO:0000313" key="3">
    <source>
        <dbReference type="WBParaSite" id="ACAC_0000755501-mRNA-1"/>
    </source>
</evidence>
<keyword evidence="1" id="KW-0812">Transmembrane</keyword>
<dbReference type="WBParaSite" id="ACAC_0000755501-mRNA-1">
    <property type="protein sequence ID" value="ACAC_0000755501-mRNA-1"/>
    <property type="gene ID" value="ACAC_0000755501"/>
</dbReference>
<sequence length="106" mass="11759">MHGIRTSKQILELNLLIWGGNNAVVVMLFIASITCIQPLPSVRLWRIVLSIIIVGGTLLMLFLYWTFHSLEGSAGYDLKEAGNLPLVSYCFKCSLFKCNLVVAIST</sequence>